<keyword evidence="1" id="KW-0732">Signal</keyword>
<dbReference type="EMBL" id="JAIRBM010000022">
    <property type="protein sequence ID" value="MBZ6078765.1"/>
    <property type="molecule type" value="Genomic_DNA"/>
</dbReference>
<dbReference type="Proteomes" id="UP000704176">
    <property type="component" value="Unassembled WGS sequence"/>
</dbReference>
<evidence type="ECO:0000256" key="1">
    <source>
        <dbReference type="SAM" id="SignalP"/>
    </source>
</evidence>
<comment type="caution">
    <text evidence="2">The sequence shown here is derived from an EMBL/GenBank/DDBJ whole genome shotgun (WGS) entry which is preliminary data.</text>
</comment>
<accession>A0ABS7VUN7</accession>
<feature type="signal peptide" evidence="1">
    <location>
        <begin position="1"/>
        <end position="24"/>
    </location>
</feature>
<dbReference type="RefSeq" id="WP_224315515.1">
    <property type="nucleotide sequence ID" value="NZ_JAIRBM010000022.1"/>
</dbReference>
<keyword evidence="3" id="KW-1185">Reference proteome</keyword>
<reference evidence="2 3" key="1">
    <citation type="submission" date="2021-09" db="EMBL/GenBank/DDBJ databases">
        <title>The complete genome sequence of a new microorganism.</title>
        <authorList>
            <person name="Zi Z."/>
        </authorList>
    </citation>
    <scope>NUCLEOTIDE SEQUENCE [LARGE SCALE GENOMIC DNA]</scope>
    <source>
        <strain evidence="2 3">WGZ8</strain>
    </source>
</reference>
<gene>
    <name evidence="2" type="ORF">K9B37_21125</name>
</gene>
<name>A0ABS7VUN7_9HYPH</name>
<sequence length="177" mass="19170">MKSLLKSLPCSAVAVILTMTGALANGPTLAGSLWNCTRARDGSQFLIAFYPDGGVGGGEIDRSVVSPYVFDASRTKPDQWPGRWSETGENFTWDFPDQHMRIEGRVERPAKGRGRLTGTETAMEQTSAVNCIPQTRAPRLGTGLVIPKDGHFLDPEDTEGELKVPAGISLQRPGRSR</sequence>
<organism evidence="2 3">
    <name type="scientific">Microvirga puerhi</name>
    <dbReference type="NCBI Taxonomy" id="2876078"/>
    <lineage>
        <taxon>Bacteria</taxon>
        <taxon>Pseudomonadati</taxon>
        <taxon>Pseudomonadota</taxon>
        <taxon>Alphaproteobacteria</taxon>
        <taxon>Hyphomicrobiales</taxon>
        <taxon>Methylobacteriaceae</taxon>
        <taxon>Microvirga</taxon>
    </lineage>
</organism>
<evidence type="ECO:0000313" key="3">
    <source>
        <dbReference type="Proteomes" id="UP000704176"/>
    </source>
</evidence>
<feature type="chain" id="PRO_5045640155" evidence="1">
    <location>
        <begin position="25"/>
        <end position="177"/>
    </location>
</feature>
<proteinExistence type="predicted"/>
<evidence type="ECO:0000313" key="2">
    <source>
        <dbReference type="EMBL" id="MBZ6078765.1"/>
    </source>
</evidence>
<protein>
    <submittedName>
        <fullName evidence="2">Uncharacterized protein</fullName>
    </submittedName>
</protein>